<dbReference type="AlphaFoldDB" id="V2QB17"/>
<dbReference type="EMBL" id="CP097562">
    <property type="protein sequence ID" value="USF23397.1"/>
    <property type="molecule type" value="Genomic_DNA"/>
</dbReference>
<name>V2QB17_9BACT</name>
<accession>V2QB17</accession>
<reference evidence="1" key="3">
    <citation type="submission" date="2022-06" db="EMBL/GenBank/DDBJ databases">
        <title>Resources to Facilitate Use of the Altered Schaedler Flora (ASF) Mouse Model to Study Microbiome Function.</title>
        <authorList>
            <person name="Proctor A."/>
            <person name="Parvinroo S."/>
            <person name="Richie T."/>
            <person name="Jia X."/>
            <person name="Lee S.T.M."/>
            <person name="Karp P.D."/>
            <person name="Paley S."/>
            <person name="Kostic A.D."/>
            <person name="Pierre J.F."/>
            <person name="Wannemuehler M.J."/>
            <person name="Phillips G.J."/>
        </authorList>
    </citation>
    <scope>NUCLEOTIDE SEQUENCE</scope>
    <source>
        <strain evidence="1">ASF457</strain>
    </source>
</reference>
<organism evidence="1 2">
    <name type="scientific">Mucispirillum schaedleri ASF457</name>
    <dbReference type="NCBI Taxonomy" id="1379858"/>
    <lineage>
        <taxon>Bacteria</taxon>
        <taxon>Pseudomonadati</taxon>
        <taxon>Deferribacterota</taxon>
        <taxon>Deferribacteres</taxon>
        <taxon>Deferribacterales</taxon>
        <taxon>Mucispirillaceae</taxon>
        <taxon>Mucispirillum</taxon>
    </lineage>
</organism>
<reference evidence="1" key="1">
    <citation type="journal article" date="2014" name="Genome Announc.">
        <title>Draft genome sequences of the altered schaedler flora, a defined bacterial community from gnotobiotic mice.</title>
        <authorList>
            <person name="Wannemuehler M.J."/>
            <person name="Overstreet A.M."/>
            <person name="Ward D.V."/>
            <person name="Phillips G.J."/>
        </authorList>
    </citation>
    <scope>NUCLEOTIDE SEQUENCE</scope>
    <source>
        <strain evidence="1">ASF457</strain>
    </source>
</reference>
<gene>
    <name evidence="1" type="ORF">N508_000455</name>
</gene>
<evidence type="ECO:0000313" key="1">
    <source>
        <dbReference type="EMBL" id="USF23397.1"/>
    </source>
</evidence>
<evidence type="ECO:0000313" key="2">
    <source>
        <dbReference type="Proteomes" id="UP000017429"/>
    </source>
</evidence>
<protein>
    <submittedName>
        <fullName evidence="1">Uncharacterized protein</fullName>
    </submittedName>
</protein>
<proteinExistence type="predicted"/>
<reference evidence="1" key="2">
    <citation type="submission" date="2022-05" db="EMBL/GenBank/DDBJ databases">
        <authorList>
            <person name="Proctor A.L."/>
            <person name="Phillips G.J."/>
            <person name="Wannemuehler M.J."/>
        </authorList>
    </citation>
    <scope>NUCLEOTIDE SEQUENCE</scope>
    <source>
        <strain evidence="1">ASF457</strain>
    </source>
</reference>
<sequence length="153" mass="17363">MFKNIVFIVLLSLFLNACSESGDMHFDYSDVNNTLGLTVEPSNLLQFQDKNRGDVLNFKLHFSPSELTPLGIDNKTANYGSAFENNPPFNPCECLNEAAYSGFCTLKIKMFDNAAENSAGSIKLMFYYNLDNNEDTIGDIKYHQLKFEYRNKP</sequence>
<keyword evidence="2" id="KW-1185">Reference proteome</keyword>
<dbReference type="RefSeq" id="WP_023276464.1">
    <property type="nucleotide sequence ID" value="NZ_CP097562.1"/>
</dbReference>
<dbReference type="KEGG" id="msch:N508_000455"/>
<dbReference type="Proteomes" id="UP000017429">
    <property type="component" value="Chromosome"/>
</dbReference>